<dbReference type="EnsemblMetazoa" id="GPAI017883-RA">
    <property type="protein sequence ID" value="GPAI017883-PA"/>
    <property type="gene ID" value="GPAI017883"/>
</dbReference>
<dbReference type="Pfam" id="PF04583">
    <property type="entry name" value="Baculo_p74"/>
    <property type="match status" value="2"/>
</dbReference>
<sequence length="263" mass="30045">MLPAESIGDFNDAINSMLWSAEYLLELKENSNGLSINCSEENKIVSISDKEKFFSTDKLDLPIPYITMRYRQVVVAFVKASIKRSATYDKNVALSVLGITIGHRHLVFTTDYGWLGRLIEPLSIHKTLEPDPPKNDGVTIIDYNELNENHLEQFQYDPYTGRAVNMAINITADVLTNMLMKLNRKNVGLDIIAAFDLFLMFSDIFQMKHVSERENNPDVYSLEEVNSMRDNVILEQESVEEALIMLRLGHYEDIVESLINDNC</sequence>
<dbReference type="Proteomes" id="UP000092445">
    <property type="component" value="Unassembled WGS sequence"/>
</dbReference>
<protein>
    <submittedName>
        <fullName evidence="1">Uncharacterized protein</fullName>
    </submittedName>
</protein>
<dbReference type="GO" id="GO:0019058">
    <property type="term" value="P:viral life cycle"/>
    <property type="evidence" value="ECO:0007669"/>
    <property type="project" value="InterPro"/>
</dbReference>
<dbReference type="VEuPathDB" id="VectorBase:GPAI017883"/>
<proteinExistence type="predicted"/>
<reference evidence="1" key="2">
    <citation type="submission" date="2020-05" db="UniProtKB">
        <authorList>
            <consortium name="EnsemblMetazoa"/>
        </authorList>
    </citation>
    <scope>IDENTIFICATION</scope>
    <source>
        <strain evidence="1">IAEA</strain>
    </source>
</reference>
<keyword evidence="2" id="KW-1185">Reference proteome</keyword>
<dbReference type="InterPro" id="IPR007663">
    <property type="entry name" value="Baculo_p74"/>
</dbReference>
<organism evidence="1 2">
    <name type="scientific">Glossina pallidipes</name>
    <name type="common">Tsetse fly</name>
    <dbReference type="NCBI Taxonomy" id="7398"/>
    <lineage>
        <taxon>Eukaryota</taxon>
        <taxon>Metazoa</taxon>
        <taxon>Ecdysozoa</taxon>
        <taxon>Arthropoda</taxon>
        <taxon>Hexapoda</taxon>
        <taxon>Insecta</taxon>
        <taxon>Pterygota</taxon>
        <taxon>Neoptera</taxon>
        <taxon>Endopterygota</taxon>
        <taxon>Diptera</taxon>
        <taxon>Brachycera</taxon>
        <taxon>Muscomorpha</taxon>
        <taxon>Hippoboscoidea</taxon>
        <taxon>Glossinidae</taxon>
        <taxon>Glossina</taxon>
    </lineage>
</organism>
<dbReference type="AlphaFoldDB" id="A0A1A9ZKX7"/>
<evidence type="ECO:0000313" key="2">
    <source>
        <dbReference type="Proteomes" id="UP000092445"/>
    </source>
</evidence>
<name>A0A1A9ZKX7_GLOPL</name>
<reference evidence="2" key="1">
    <citation type="submission" date="2014-03" db="EMBL/GenBank/DDBJ databases">
        <authorList>
            <person name="Aksoy S."/>
            <person name="Warren W."/>
            <person name="Wilson R.K."/>
        </authorList>
    </citation>
    <scope>NUCLEOTIDE SEQUENCE [LARGE SCALE GENOMIC DNA]</scope>
    <source>
        <strain evidence="2">IAEA</strain>
    </source>
</reference>
<accession>A0A1A9ZKX7</accession>
<evidence type="ECO:0000313" key="1">
    <source>
        <dbReference type="EnsemblMetazoa" id="GPAI017883-PA"/>
    </source>
</evidence>